<organism evidence="1 2">
    <name type="scientific">Epilithonimonas bovis DSM 19482</name>
    <dbReference type="NCBI Taxonomy" id="1121284"/>
    <lineage>
        <taxon>Bacteria</taxon>
        <taxon>Pseudomonadati</taxon>
        <taxon>Bacteroidota</taxon>
        <taxon>Flavobacteriia</taxon>
        <taxon>Flavobacteriales</taxon>
        <taxon>Weeksellaceae</taxon>
        <taxon>Chryseobacterium group</taxon>
        <taxon>Epilithonimonas</taxon>
    </lineage>
</organism>
<dbReference type="Pfam" id="PF12977">
    <property type="entry name" value="DUF3861"/>
    <property type="match status" value="1"/>
</dbReference>
<dbReference type="Proteomes" id="UP000187261">
    <property type="component" value="Unassembled WGS sequence"/>
</dbReference>
<name>A0A1U7PW66_9FLAO</name>
<dbReference type="STRING" id="1121284.SAMN05660493_01838"/>
<dbReference type="InterPro" id="IPR038194">
    <property type="entry name" value="DUF3861_sf"/>
</dbReference>
<proteinExistence type="predicted"/>
<dbReference type="InterPro" id="IPR024476">
    <property type="entry name" value="DUF3861"/>
</dbReference>
<protein>
    <recommendedName>
        <fullName evidence="3">DUF3861 domain-containing protein</fullName>
    </recommendedName>
</protein>
<reference evidence="2" key="1">
    <citation type="submission" date="2016-10" db="EMBL/GenBank/DDBJ databases">
        <authorList>
            <person name="Varghese N."/>
            <person name="Submissions S."/>
        </authorList>
    </citation>
    <scope>NUCLEOTIDE SEQUENCE [LARGE SCALE GENOMIC DNA]</scope>
    <source>
        <strain evidence="2">DSM 19482</strain>
    </source>
</reference>
<evidence type="ECO:0000313" key="2">
    <source>
        <dbReference type="Proteomes" id="UP000187261"/>
    </source>
</evidence>
<sequence>MEKKNNYYKIHLEELSLKNSAEVLKSIDFEFVNHDDLFKIIEVLKSKNLFGNENDATEFALGIKLFSEVMLRHRDHPLFEELKPAFGEFMKKLKND</sequence>
<dbReference type="Gene3D" id="3.10.20.850">
    <property type="entry name" value="Protein of unknown function DUF3861"/>
    <property type="match status" value="1"/>
</dbReference>
<evidence type="ECO:0008006" key="3">
    <source>
        <dbReference type="Google" id="ProtNLM"/>
    </source>
</evidence>
<evidence type="ECO:0000313" key="1">
    <source>
        <dbReference type="EMBL" id="SIT97129.1"/>
    </source>
</evidence>
<dbReference type="RefSeq" id="WP_076783313.1">
    <property type="nucleotide sequence ID" value="NZ_FTPU01000017.1"/>
</dbReference>
<accession>A0A1U7PW66</accession>
<gene>
    <name evidence="1" type="ORF">SAMN05660493_01838</name>
</gene>
<dbReference type="AlphaFoldDB" id="A0A1U7PW66"/>
<keyword evidence="2" id="KW-1185">Reference proteome</keyword>
<dbReference type="EMBL" id="FTPU01000017">
    <property type="protein sequence ID" value="SIT97129.1"/>
    <property type="molecule type" value="Genomic_DNA"/>
</dbReference>
<dbReference type="OrthoDB" id="119700at2"/>